<name>A0A540LHW0_MALBA</name>
<feature type="signal peptide" evidence="13">
    <location>
        <begin position="1"/>
        <end position="23"/>
    </location>
</feature>
<comment type="similarity">
    <text evidence="2">Belongs to the RLP family.</text>
</comment>
<evidence type="ECO:0000256" key="11">
    <source>
        <dbReference type="ARBA" id="ARBA00023180"/>
    </source>
</evidence>
<evidence type="ECO:0000256" key="9">
    <source>
        <dbReference type="ARBA" id="ARBA00023136"/>
    </source>
</evidence>
<evidence type="ECO:0000256" key="6">
    <source>
        <dbReference type="ARBA" id="ARBA00022729"/>
    </source>
</evidence>
<reference evidence="15 16" key="1">
    <citation type="journal article" date="2019" name="G3 (Bethesda)">
        <title>Sequencing of a Wild Apple (Malus baccata) Genome Unravels the Differences Between Cultivated and Wild Apple Species Regarding Disease Resistance and Cold Tolerance.</title>
        <authorList>
            <person name="Chen X."/>
        </authorList>
    </citation>
    <scope>NUCLEOTIDE SEQUENCE [LARGE SCALE GENOMIC DNA]</scope>
    <source>
        <strain evidence="16">cv. Shandingzi</strain>
        <tissue evidence="15">Leaves</tissue>
    </source>
</reference>
<feature type="transmembrane region" description="Helical" evidence="12">
    <location>
        <begin position="942"/>
        <end position="964"/>
    </location>
</feature>
<evidence type="ECO:0000256" key="8">
    <source>
        <dbReference type="ARBA" id="ARBA00022989"/>
    </source>
</evidence>
<keyword evidence="11" id="KW-0325">Glycoprotein</keyword>
<dbReference type="PRINTS" id="PR00019">
    <property type="entry name" value="LEURICHRPT"/>
</dbReference>
<feature type="chain" id="PRO_5021830600" description="Leucine-rich repeat-containing N-terminal plant-type domain-containing protein" evidence="13">
    <location>
        <begin position="24"/>
        <end position="992"/>
    </location>
</feature>
<organism evidence="15 16">
    <name type="scientific">Malus baccata</name>
    <name type="common">Siberian crab apple</name>
    <name type="synonym">Pyrus baccata</name>
    <dbReference type="NCBI Taxonomy" id="106549"/>
    <lineage>
        <taxon>Eukaryota</taxon>
        <taxon>Viridiplantae</taxon>
        <taxon>Streptophyta</taxon>
        <taxon>Embryophyta</taxon>
        <taxon>Tracheophyta</taxon>
        <taxon>Spermatophyta</taxon>
        <taxon>Magnoliopsida</taxon>
        <taxon>eudicotyledons</taxon>
        <taxon>Gunneridae</taxon>
        <taxon>Pentapetalae</taxon>
        <taxon>rosids</taxon>
        <taxon>fabids</taxon>
        <taxon>Rosales</taxon>
        <taxon>Rosaceae</taxon>
        <taxon>Amygdaloideae</taxon>
        <taxon>Maleae</taxon>
        <taxon>Malus</taxon>
    </lineage>
</organism>
<dbReference type="AlphaFoldDB" id="A0A540LHW0"/>
<dbReference type="Proteomes" id="UP000315295">
    <property type="component" value="Unassembled WGS sequence"/>
</dbReference>
<protein>
    <recommendedName>
        <fullName evidence="14">Leucine-rich repeat-containing N-terminal plant-type domain-containing protein</fullName>
    </recommendedName>
</protein>
<dbReference type="PANTHER" id="PTHR48063:SF98">
    <property type="entry name" value="LRR RECEPTOR-LIKE SERINE_THREONINE-PROTEIN KINASE FLS2"/>
    <property type="match status" value="1"/>
</dbReference>
<dbReference type="SMART" id="SM00365">
    <property type="entry name" value="LRR_SD22"/>
    <property type="match status" value="6"/>
</dbReference>
<evidence type="ECO:0000313" key="15">
    <source>
        <dbReference type="EMBL" id="TQD86051.1"/>
    </source>
</evidence>
<keyword evidence="16" id="KW-1185">Reference proteome</keyword>
<comment type="subcellular location">
    <subcellularLocation>
        <location evidence="1">Cell membrane</location>
        <topology evidence="1">Single-pass type I membrane protein</topology>
    </subcellularLocation>
</comment>
<gene>
    <name evidence="15" type="ORF">C1H46_028390</name>
</gene>
<keyword evidence="10" id="KW-0675">Receptor</keyword>
<evidence type="ECO:0000256" key="4">
    <source>
        <dbReference type="ARBA" id="ARBA00022614"/>
    </source>
</evidence>
<dbReference type="FunFam" id="3.80.10.10:FF:000649">
    <property type="entry name" value="Leucine Rich Repeat family protein"/>
    <property type="match status" value="1"/>
</dbReference>
<dbReference type="FunFam" id="3.80.10.10:FF:000095">
    <property type="entry name" value="LRR receptor-like serine/threonine-protein kinase GSO1"/>
    <property type="match status" value="1"/>
</dbReference>
<evidence type="ECO:0000256" key="1">
    <source>
        <dbReference type="ARBA" id="ARBA00004251"/>
    </source>
</evidence>
<dbReference type="Gene3D" id="3.80.10.10">
    <property type="entry name" value="Ribonuclease Inhibitor"/>
    <property type="match status" value="5"/>
</dbReference>
<evidence type="ECO:0000256" key="3">
    <source>
        <dbReference type="ARBA" id="ARBA00022475"/>
    </source>
</evidence>
<keyword evidence="5 12" id="KW-0812">Transmembrane</keyword>
<dbReference type="GO" id="GO:0005886">
    <property type="term" value="C:plasma membrane"/>
    <property type="evidence" value="ECO:0007669"/>
    <property type="project" value="UniProtKB-SubCell"/>
</dbReference>
<comment type="caution">
    <text evidence="15">The sequence shown here is derived from an EMBL/GenBank/DDBJ whole genome shotgun (WGS) entry which is preliminary data.</text>
</comment>
<dbReference type="PANTHER" id="PTHR48063">
    <property type="entry name" value="LRR RECEPTOR-LIKE KINASE"/>
    <property type="match status" value="1"/>
</dbReference>
<evidence type="ECO:0000256" key="12">
    <source>
        <dbReference type="SAM" id="Phobius"/>
    </source>
</evidence>
<dbReference type="InterPro" id="IPR013210">
    <property type="entry name" value="LRR_N_plant-typ"/>
</dbReference>
<feature type="domain" description="Leucine-rich repeat-containing N-terminal plant-type" evidence="14">
    <location>
        <begin position="35"/>
        <end position="73"/>
    </location>
</feature>
<dbReference type="Pfam" id="PF13855">
    <property type="entry name" value="LRR_8"/>
    <property type="match status" value="4"/>
</dbReference>
<dbReference type="STRING" id="106549.A0A540LHW0"/>
<keyword evidence="6 13" id="KW-0732">Signal</keyword>
<dbReference type="SUPFAM" id="SSF52058">
    <property type="entry name" value="L domain-like"/>
    <property type="match status" value="3"/>
</dbReference>
<evidence type="ECO:0000259" key="14">
    <source>
        <dbReference type="Pfam" id="PF08263"/>
    </source>
</evidence>
<proteinExistence type="inferred from homology"/>
<dbReference type="InterPro" id="IPR001611">
    <property type="entry name" value="Leu-rich_rpt"/>
</dbReference>
<evidence type="ECO:0000256" key="5">
    <source>
        <dbReference type="ARBA" id="ARBA00022692"/>
    </source>
</evidence>
<accession>A0A540LHW0</accession>
<evidence type="ECO:0000256" key="7">
    <source>
        <dbReference type="ARBA" id="ARBA00022737"/>
    </source>
</evidence>
<keyword evidence="4" id="KW-0433">Leucine-rich repeat</keyword>
<dbReference type="SMART" id="SM00369">
    <property type="entry name" value="LRR_TYP"/>
    <property type="match status" value="12"/>
</dbReference>
<dbReference type="EMBL" id="VIEB01000578">
    <property type="protein sequence ID" value="TQD86051.1"/>
    <property type="molecule type" value="Genomic_DNA"/>
</dbReference>
<keyword evidence="7" id="KW-0677">Repeat</keyword>
<dbReference type="Pfam" id="PF00560">
    <property type="entry name" value="LRR_1"/>
    <property type="match status" value="7"/>
</dbReference>
<dbReference type="PROSITE" id="PS51450">
    <property type="entry name" value="LRR"/>
    <property type="match status" value="2"/>
</dbReference>
<keyword evidence="3" id="KW-1003">Cell membrane</keyword>
<evidence type="ECO:0000256" key="13">
    <source>
        <dbReference type="SAM" id="SignalP"/>
    </source>
</evidence>
<keyword evidence="9 12" id="KW-0472">Membrane</keyword>
<dbReference type="InterPro" id="IPR046956">
    <property type="entry name" value="RLP23-like"/>
</dbReference>
<dbReference type="InterPro" id="IPR003591">
    <property type="entry name" value="Leu-rich_rpt_typical-subtyp"/>
</dbReference>
<evidence type="ECO:0000313" key="16">
    <source>
        <dbReference type="Proteomes" id="UP000315295"/>
    </source>
</evidence>
<evidence type="ECO:0000256" key="10">
    <source>
        <dbReference type="ARBA" id="ARBA00023170"/>
    </source>
</evidence>
<dbReference type="Pfam" id="PF08263">
    <property type="entry name" value="LRRNT_2"/>
    <property type="match status" value="1"/>
</dbReference>
<dbReference type="FunFam" id="3.80.10.10:FF:000111">
    <property type="entry name" value="LRR receptor-like serine/threonine-protein kinase ERECTA"/>
    <property type="match status" value="1"/>
</dbReference>
<sequence length="992" mass="110063">MDTVMRIVPLLTFLLSIASFTLSLCNGNPNVPCRENERQTLLMFKKDLDDSSNLLSSWVAEGDCCTWTGVACDNLTGHVRELHLAGNYDEEIGEFHSLGGKVNPSLLNLKHLTYLDLSYNDFGGRQFPSFLGSLKGLRYLNLSYAEFKGTIPHQLGNLSSLRYLDLSYNIGSKVENLKWLSGLSQLKHLGMSYTDLTRASRWLQVNTLPSLLVELHLSNCELYHMPSGIANLTSLKVLDLSYNYFNSTIPQVNTLPSLLVELHLSGCELYHMPSGIANLTSLKVLDLSSNYFNSTIPTWLYSLGHLESLDLSYNAFHGEISSSLGNLTALVHLYLLGNQLKGEIPNSLGNLCKLTSFDLSSNNFRGRVSEIFESLSNCSFGQIDYLMLSDNNFSGHLSDQLGILKNLIILDLSNNSISGPIPVSLGNLSRLEELIIFDNSFDGVVSEAHFTNLTRLDTFSANKNSLTLKTSPDWVPPFQLSLLGLGSWRLDPSQLPAWLQSQKHLAFLNMSSTGISGTIPAWLWNISSYNQGFFVDLSHNQLSGEVPNIAFAHWPKQKHFKTIFINLGSNQFKGSLPLVSSAVNTLDLSNSSFSGTLSHFLCDRSDAPKNLEVLLLDNNHLTGEIPDCWLHWPNLTVVNLEDNNLMGKIPSSIGDLVSLQSMHLRNNNLYGELPVSLQNCQELFLLDLRGNKFVGSIPIWFGQSLVVLILRSNMFRGTIPEELCSLTKLQILDLAHNNLSGTIPRCFQNLSSMATKFTSKGASGTEFSLYESFRNGSTFHFSYIENAVFVAKGREVKYNTVLRLVTSLDLSRNMLFGEIPEELTNLTSLQTLNLSDNLLTGRIPSKIGDMGALESLDLSVNQLSGEISPSISNLTFLNHLNLSYNNLIGRIPKSTQLQSFDLSSYAGNKLCGSPLEECCCTIEAMPPVGDEKHREGHLLEDGGFYLSLGLGFAFGFWVVLGSLLSNVPWSNAFSQFQNRIVKKFYAAIVERY</sequence>
<evidence type="ECO:0000256" key="2">
    <source>
        <dbReference type="ARBA" id="ARBA00009592"/>
    </source>
</evidence>
<dbReference type="InterPro" id="IPR032675">
    <property type="entry name" value="LRR_dom_sf"/>
</dbReference>
<keyword evidence="8 12" id="KW-1133">Transmembrane helix</keyword>